<dbReference type="eggNOG" id="ENOG502S7CQ">
    <property type="taxonomic scope" value="Eukaryota"/>
</dbReference>
<dbReference type="AlphaFoldDB" id="V4U3I8"/>
<keyword evidence="8" id="KW-1185">Reference proteome</keyword>
<sequence>MSLFNKVFLLNLLLIILSAVARRAISSSEDAFILPNPITHVTVYNYLDSKNFTIHCKSKDDDLGTHVIAPGNSFTWKFQANLFVTTLFFCGVEWQDGHGTFDRYKAKRDLLRCPNECLWKVKSYALVGYNDWEDQISCFGGRQIEDNVLGVY</sequence>
<comment type="similarity">
    <text evidence="2 6">Belongs to the plant self-incompatibility (S1) protein family.</text>
</comment>
<accession>V4U3I8</accession>
<reference evidence="7 8" key="1">
    <citation type="submission" date="2013-10" db="EMBL/GenBank/DDBJ databases">
        <authorList>
            <consortium name="International Citrus Genome Consortium"/>
            <person name="Jenkins J."/>
            <person name="Schmutz J."/>
            <person name="Prochnik S."/>
            <person name="Rokhsar D."/>
            <person name="Gmitter F."/>
            <person name="Ollitrault P."/>
            <person name="Machado M."/>
            <person name="Talon M."/>
            <person name="Wincker P."/>
            <person name="Jaillon O."/>
            <person name="Morgante M."/>
        </authorList>
    </citation>
    <scope>NUCLEOTIDE SEQUENCE</scope>
    <source>
        <strain evidence="8">cv. Clemenules</strain>
    </source>
</reference>
<evidence type="ECO:0000256" key="6">
    <source>
        <dbReference type="RuleBase" id="RU367044"/>
    </source>
</evidence>
<dbReference type="PANTHER" id="PTHR31232:SF43">
    <property type="entry name" value="S-PROTEIN HOMOLOG 29-RELATED"/>
    <property type="match status" value="1"/>
</dbReference>
<dbReference type="Pfam" id="PF05938">
    <property type="entry name" value="Self-incomp_S1"/>
    <property type="match status" value="1"/>
</dbReference>
<feature type="signal peptide" evidence="6">
    <location>
        <begin position="1"/>
        <end position="21"/>
    </location>
</feature>
<dbReference type="Proteomes" id="UP000030687">
    <property type="component" value="Unassembled WGS sequence"/>
</dbReference>
<dbReference type="GO" id="GO:0060320">
    <property type="term" value="P:rejection of self pollen"/>
    <property type="evidence" value="ECO:0007669"/>
    <property type="project" value="UniProtKB-KW"/>
</dbReference>
<dbReference type="Gramene" id="ESR33784">
    <property type="protein sequence ID" value="ESR33784"/>
    <property type="gene ID" value="CICLE_v10006552mg"/>
</dbReference>
<evidence type="ECO:0000256" key="5">
    <source>
        <dbReference type="ARBA" id="ARBA00022729"/>
    </source>
</evidence>
<dbReference type="EMBL" id="KI537036">
    <property type="protein sequence ID" value="ESR33784.1"/>
    <property type="molecule type" value="Genomic_DNA"/>
</dbReference>
<evidence type="ECO:0000313" key="8">
    <source>
        <dbReference type="Proteomes" id="UP000030687"/>
    </source>
</evidence>
<evidence type="ECO:0000256" key="1">
    <source>
        <dbReference type="ARBA" id="ARBA00004613"/>
    </source>
</evidence>
<keyword evidence="4 6" id="KW-0964">Secreted</keyword>
<feature type="chain" id="PRO_5025095014" description="S-protein homolog" evidence="6">
    <location>
        <begin position="22"/>
        <end position="152"/>
    </location>
</feature>
<organism evidence="7 8">
    <name type="scientific">Citrus clementina</name>
    <name type="common">Clementine</name>
    <name type="synonym">Citrus deliciosa x Citrus sinensis</name>
    <dbReference type="NCBI Taxonomy" id="85681"/>
    <lineage>
        <taxon>Eukaryota</taxon>
        <taxon>Viridiplantae</taxon>
        <taxon>Streptophyta</taxon>
        <taxon>Embryophyta</taxon>
        <taxon>Tracheophyta</taxon>
        <taxon>Spermatophyta</taxon>
        <taxon>Magnoliopsida</taxon>
        <taxon>eudicotyledons</taxon>
        <taxon>Gunneridae</taxon>
        <taxon>Pentapetalae</taxon>
        <taxon>rosids</taxon>
        <taxon>malvids</taxon>
        <taxon>Sapindales</taxon>
        <taxon>Rutaceae</taxon>
        <taxon>Aurantioideae</taxon>
        <taxon>Citrus</taxon>
    </lineage>
</organism>
<dbReference type="InParanoid" id="V4U3I8"/>
<evidence type="ECO:0000256" key="4">
    <source>
        <dbReference type="ARBA" id="ARBA00022525"/>
    </source>
</evidence>
<dbReference type="KEGG" id="cic:CICLE_v10006552mg"/>
<dbReference type="InterPro" id="IPR010264">
    <property type="entry name" value="Self-incomp_S1"/>
</dbReference>
<gene>
    <name evidence="7" type="ORF">CICLE_v10006552mg</name>
</gene>
<dbReference type="PANTHER" id="PTHR31232">
    <property type="match status" value="1"/>
</dbReference>
<evidence type="ECO:0000256" key="2">
    <source>
        <dbReference type="ARBA" id="ARBA00005581"/>
    </source>
</evidence>
<dbReference type="GO" id="GO:0005576">
    <property type="term" value="C:extracellular region"/>
    <property type="evidence" value="ECO:0007669"/>
    <property type="project" value="UniProtKB-SubCell"/>
</dbReference>
<protein>
    <recommendedName>
        <fullName evidence="6">S-protein homolog</fullName>
    </recommendedName>
</protein>
<keyword evidence="5 6" id="KW-0732">Signal</keyword>
<evidence type="ECO:0000256" key="3">
    <source>
        <dbReference type="ARBA" id="ARBA00022471"/>
    </source>
</evidence>
<evidence type="ECO:0000313" key="7">
    <source>
        <dbReference type="EMBL" id="ESR33784.1"/>
    </source>
</evidence>
<comment type="subcellular location">
    <subcellularLocation>
        <location evidence="1 6">Secreted</location>
    </subcellularLocation>
</comment>
<name>V4U3I8_CITCL</name>
<keyword evidence="3 6" id="KW-0713">Self-incompatibility</keyword>
<proteinExistence type="inferred from homology"/>